<dbReference type="RefSeq" id="XP_039140457.1">
    <property type="nucleotide sequence ID" value="XM_039284523.1"/>
</dbReference>
<feature type="domain" description="Transposase-associated" evidence="2">
    <location>
        <begin position="4"/>
        <end position="70"/>
    </location>
</feature>
<evidence type="ECO:0000313" key="4">
    <source>
        <dbReference type="RefSeq" id="XP_039140457.1"/>
    </source>
</evidence>
<accession>A0AB40CPG7</accession>
<dbReference type="PANTHER" id="PTHR10775:SF172">
    <property type="entry name" value="TNP2, PARTIAL"/>
    <property type="match status" value="1"/>
</dbReference>
<dbReference type="PANTHER" id="PTHR10775">
    <property type="entry name" value="OS08G0208400 PROTEIN"/>
    <property type="match status" value="1"/>
</dbReference>
<organism evidence="3 4">
    <name type="scientific">Dioscorea cayennensis subsp. rotundata</name>
    <name type="common">White Guinea yam</name>
    <name type="synonym">Dioscorea rotundata</name>
    <dbReference type="NCBI Taxonomy" id="55577"/>
    <lineage>
        <taxon>Eukaryota</taxon>
        <taxon>Viridiplantae</taxon>
        <taxon>Streptophyta</taxon>
        <taxon>Embryophyta</taxon>
        <taxon>Tracheophyta</taxon>
        <taxon>Spermatophyta</taxon>
        <taxon>Magnoliopsida</taxon>
        <taxon>Liliopsida</taxon>
        <taxon>Dioscoreales</taxon>
        <taxon>Dioscoreaceae</taxon>
        <taxon>Dioscorea</taxon>
    </lineage>
</organism>
<dbReference type="InterPro" id="IPR004242">
    <property type="entry name" value="Transposase_21"/>
</dbReference>
<gene>
    <name evidence="4" type="primary">LOC120277667</name>
</gene>
<dbReference type="Pfam" id="PF02992">
    <property type="entry name" value="Transposase_21"/>
    <property type="match status" value="1"/>
</dbReference>
<dbReference type="InterPro" id="IPR029480">
    <property type="entry name" value="Transpos_assoc"/>
</dbReference>
<protein>
    <submittedName>
        <fullName evidence="4">Uncharacterized protein LOC120277667</fullName>
    </submittedName>
</protein>
<evidence type="ECO:0000259" key="2">
    <source>
        <dbReference type="Pfam" id="PF13963"/>
    </source>
</evidence>
<dbReference type="GeneID" id="120277667"/>
<feature type="domain" description="DUF4218" evidence="1">
    <location>
        <begin position="458"/>
        <end position="571"/>
    </location>
</feature>
<sequence>MALPRVSEAYIRGVDGFLDMAFQRTAQGQEILCPCKKCLNRNWYYRAIVREHLIVYGFIEGYTEWVFHGEGLSMYSKGLPSHSNEGLDPLDNMDDMLQDMYRDVAIGGQTLPRICEGPNTEAKKFYKLMEEGRQELYPGCKSFSRLSFIVQLYLFKCLHGLSNVAFGDLLDLLKEAFPDATIPNSFNEAKKTVRDLGLDYKKIHACPNDCMLFWDEHEEANNCLVCGVSRWKLEDKFANDNAKSSTIPAKVLRYFPLTPRLQRLFMCEETATAMKWHATDRPNDGNLRHPADAKAWKDFDNLHPEFAQDPRNVRLGLASDGFNPFRTMSISHSTWLVVLINYNLSPLVFMKSEYIFLSMIIPGPRSPSKDIDIYMQPLIKELKHLWEIGVETYDATSKQTFLMRVALLWAISDFPAYAMLSGWSTKGMLACPYFAVRKTLPKTVAIVLIKVGDFFRGICSKVVKMQDLDRLQKEIIEILCHLEMTFIPNFFDIMVHLTIHLVNEIKLGGPVHYRWMFLIEQNLCKLKSFVRNRSSPEGSIAEGYLAEECLVFCSRYMHDGVKMRFSRYGKNTNIGTMDDEASPIFPKLGHPIVGNKRNIGKTFIVIP</sequence>
<dbReference type="Proteomes" id="UP001515500">
    <property type="component" value="Chromosome 15"/>
</dbReference>
<keyword evidence="3" id="KW-1185">Reference proteome</keyword>
<evidence type="ECO:0000313" key="3">
    <source>
        <dbReference type="Proteomes" id="UP001515500"/>
    </source>
</evidence>
<dbReference type="AlphaFoldDB" id="A0AB40CPG7"/>
<dbReference type="InterPro" id="IPR025452">
    <property type="entry name" value="DUF4218"/>
</dbReference>
<evidence type="ECO:0000259" key="1">
    <source>
        <dbReference type="Pfam" id="PF13960"/>
    </source>
</evidence>
<dbReference type="Pfam" id="PF13960">
    <property type="entry name" value="DUF4218"/>
    <property type="match status" value="1"/>
</dbReference>
<dbReference type="Pfam" id="PF13963">
    <property type="entry name" value="Transpos_assoc"/>
    <property type="match status" value="1"/>
</dbReference>
<proteinExistence type="predicted"/>
<reference evidence="4" key="1">
    <citation type="submission" date="2025-08" db="UniProtKB">
        <authorList>
            <consortium name="RefSeq"/>
        </authorList>
    </citation>
    <scope>IDENTIFICATION</scope>
</reference>
<name>A0AB40CPG7_DIOCR</name>